<accession>A0A6A2XNZ5</accession>
<proteinExistence type="predicted"/>
<dbReference type="AlphaFoldDB" id="A0A6A2XNZ5"/>
<dbReference type="EMBL" id="VEPZ02001363">
    <property type="protein sequence ID" value="KAE8677318.1"/>
    <property type="molecule type" value="Genomic_DNA"/>
</dbReference>
<sequence length="132" mass="14897">MPNLLGLCLFHSLSRHAYCAIANSLLFNPFALSVAAYSSYPSLNRSRCCMKSICTECFLQMKNPNSTRPTQCENKEEKGIEQIEEQRVIEAQIRMRQQELQDNEERMNKRQELGSSSTAVAAGDVQYNSVGV</sequence>
<feature type="chain" id="PRO_5025432028" evidence="2">
    <location>
        <begin position="20"/>
        <end position="132"/>
    </location>
</feature>
<evidence type="ECO:0000256" key="1">
    <source>
        <dbReference type="SAM" id="MobiDB-lite"/>
    </source>
</evidence>
<organism evidence="3 4">
    <name type="scientific">Hibiscus syriacus</name>
    <name type="common">Rose of Sharon</name>
    <dbReference type="NCBI Taxonomy" id="106335"/>
    <lineage>
        <taxon>Eukaryota</taxon>
        <taxon>Viridiplantae</taxon>
        <taxon>Streptophyta</taxon>
        <taxon>Embryophyta</taxon>
        <taxon>Tracheophyta</taxon>
        <taxon>Spermatophyta</taxon>
        <taxon>Magnoliopsida</taxon>
        <taxon>eudicotyledons</taxon>
        <taxon>Gunneridae</taxon>
        <taxon>Pentapetalae</taxon>
        <taxon>rosids</taxon>
        <taxon>malvids</taxon>
        <taxon>Malvales</taxon>
        <taxon>Malvaceae</taxon>
        <taxon>Malvoideae</taxon>
        <taxon>Hibiscus</taxon>
    </lineage>
</organism>
<feature type="region of interest" description="Disordered" evidence="1">
    <location>
        <begin position="100"/>
        <end position="132"/>
    </location>
</feature>
<feature type="signal peptide" evidence="2">
    <location>
        <begin position="1"/>
        <end position="19"/>
    </location>
</feature>
<reference evidence="3" key="1">
    <citation type="submission" date="2019-09" db="EMBL/GenBank/DDBJ databases">
        <title>Draft genome information of white flower Hibiscus syriacus.</title>
        <authorList>
            <person name="Kim Y.-M."/>
        </authorList>
    </citation>
    <scope>NUCLEOTIDE SEQUENCE [LARGE SCALE GENOMIC DNA]</scope>
    <source>
        <strain evidence="3">YM2019G1</strain>
    </source>
</reference>
<protein>
    <submittedName>
        <fullName evidence="3">Uncharacterized protein</fullName>
    </submittedName>
</protein>
<dbReference type="Proteomes" id="UP000436088">
    <property type="component" value="Unassembled WGS sequence"/>
</dbReference>
<evidence type="ECO:0000313" key="4">
    <source>
        <dbReference type="Proteomes" id="UP000436088"/>
    </source>
</evidence>
<keyword evidence="2" id="KW-0732">Signal</keyword>
<evidence type="ECO:0000256" key="2">
    <source>
        <dbReference type="SAM" id="SignalP"/>
    </source>
</evidence>
<evidence type="ECO:0000313" key="3">
    <source>
        <dbReference type="EMBL" id="KAE8677318.1"/>
    </source>
</evidence>
<dbReference type="PANTHER" id="PTHR31315">
    <property type="entry name" value="PROTEIN SIP5"/>
    <property type="match status" value="1"/>
</dbReference>
<dbReference type="InterPro" id="IPR039301">
    <property type="entry name" value="Sip5/DA2"/>
</dbReference>
<dbReference type="GO" id="GO:0005737">
    <property type="term" value="C:cytoplasm"/>
    <property type="evidence" value="ECO:0007669"/>
    <property type="project" value="TreeGrafter"/>
</dbReference>
<gene>
    <name evidence="3" type="ORF">F3Y22_tig00111540pilonHSYRG00207</name>
</gene>
<comment type="caution">
    <text evidence="3">The sequence shown here is derived from an EMBL/GenBank/DDBJ whole genome shotgun (WGS) entry which is preliminary data.</text>
</comment>
<feature type="compositionally biased region" description="Basic and acidic residues" evidence="1">
    <location>
        <begin position="100"/>
        <end position="112"/>
    </location>
</feature>
<dbReference type="PANTHER" id="PTHR31315:SF1">
    <property type="entry name" value="PROTEIN SIP5"/>
    <property type="match status" value="1"/>
</dbReference>
<name>A0A6A2XNZ5_HIBSY</name>
<keyword evidence="4" id="KW-1185">Reference proteome</keyword>